<proteinExistence type="predicted"/>
<comment type="caution">
    <text evidence="1">The sequence shown here is derived from an EMBL/GenBank/DDBJ whole genome shotgun (WGS) entry which is preliminary data.</text>
</comment>
<dbReference type="Proteomes" id="UP001549207">
    <property type="component" value="Unassembled WGS sequence"/>
</dbReference>
<name>A0ACC6TD78_9MICC</name>
<dbReference type="EC" id="2.4.1.83" evidence="1"/>
<gene>
    <name evidence="1" type="ORF">ABIC98_001345</name>
</gene>
<organism evidence="1 2">
    <name type="scientific">Arthrobacter nitrophenolicus</name>
    <dbReference type="NCBI Taxonomy" id="683150"/>
    <lineage>
        <taxon>Bacteria</taxon>
        <taxon>Bacillati</taxon>
        <taxon>Actinomycetota</taxon>
        <taxon>Actinomycetes</taxon>
        <taxon>Micrococcales</taxon>
        <taxon>Micrococcaceae</taxon>
        <taxon>Arthrobacter</taxon>
    </lineage>
</organism>
<keyword evidence="1" id="KW-0808">Transferase</keyword>
<evidence type="ECO:0000313" key="2">
    <source>
        <dbReference type="Proteomes" id="UP001549207"/>
    </source>
</evidence>
<evidence type="ECO:0000313" key="1">
    <source>
        <dbReference type="EMBL" id="MET3771708.1"/>
    </source>
</evidence>
<sequence length="157" mass="17409">MIRLAGLVLGMRVFRFAMIGAFGTVLNILIMMALVAAGVDYILAAIVAGETTIVTNFLLQEKIAFADLGKRRRPFLHRFLHSFTFNTFEAVARIPLLWMLVEYVHMPSPVAQAGTLCASFFVRYAYHLKMVYALEKVPMVAGSRRPAVITDAAGDPE</sequence>
<dbReference type="EMBL" id="JBEPNJ010000004">
    <property type="protein sequence ID" value="MET3771708.1"/>
    <property type="molecule type" value="Genomic_DNA"/>
</dbReference>
<reference evidence="1" key="1">
    <citation type="submission" date="2024-06" db="EMBL/GenBank/DDBJ databases">
        <title>Genomic Encyclopedia of Type Strains, Phase IV (KMG-IV): sequencing the most valuable type-strain genomes for metagenomic binning, comparative biology and taxonomic classification.</title>
        <authorList>
            <person name="Goeker M."/>
        </authorList>
    </citation>
    <scope>NUCLEOTIDE SEQUENCE</scope>
    <source>
        <strain evidence="1">SJCon</strain>
    </source>
</reference>
<protein>
    <submittedName>
        <fullName evidence="1">Dolichol-phosphate mannosyltransferase</fullName>
        <ecNumber evidence="1">2.4.1.83</ecNumber>
    </submittedName>
</protein>
<accession>A0ACC6TD78</accession>
<keyword evidence="1" id="KW-0328">Glycosyltransferase</keyword>
<keyword evidence="2" id="KW-1185">Reference proteome</keyword>